<protein>
    <submittedName>
        <fullName evidence="2">Minor capsid protein</fullName>
    </submittedName>
</protein>
<dbReference type="RefSeq" id="WP_347299073.1">
    <property type="nucleotide sequence ID" value="NZ_CP142436.1"/>
</dbReference>
<evidence type="ECO:0000313" key="2">
    <source>
        <dbReference type="EMBL" id="XBC50972.1"/>
    </source>
</evidence>
<name>A0AB74TZ73_9LACT</name>
<reference evidence="2" key="1">
    <citation type="submission" date="2023-12" db="EMBL/GenBank/DDBJ databases">
        <title>Dolosigranulum savutii sp. nov. isolated from human upper respiratory samples collected in Botswana.</title>
        <authorList>
            <person name="Kelly M.S."/>
        </authorList>
    </citation>
    <scope>NUCLEOTIDE SEQUENCE</scope>
    <source>
        <strain evidence="2">MSK211</strain>
    </source>
</reference>
<sequence>MSNRYWRKRIAEEMEQAQKRDMNRQREMQRLYDEALEELQLTIGGLFQRYANKEGLNLAQAKKRASAMDLNIFNRRVKRWVEERDFSPEANKHLKLYNLKGKVSRLELMKQHMKLATAQLAGREEAYVRESLHDEAIRQREIQSGIFGLYAPDSDQFRQQANAIINTPFQGGSWSKRIWERQDHLANFLNSAIQRIIMQGKHSTTFQSEVRKKFNSTAYEAKRLLVTETARVQTEVQRQTMTDNGFSQYEYMAEPTACHICKPLDGQIFKVLDMEPGTNAAPMHPNCKCSSAPHESREDLEDMFDAIAEGRGDEFLADHESESEAYSDDYAVDFDRVTREGLTYRFKDLPFLSDRASDNFARASLHALQHRTGTSYEDYYLMTKDGKQVAVANSSSVPKRVSYTKQIYDAFEEYGKDELVSIHNHPSGFPPSIADIASLNNKDKQKTVKYGIVVGHDGAMYWYTRPKSDIPKEYQQIHKVELDKLRKIGYNEITVQEKALERASDIFGFEFGRF</sequence>
<dbReference type="AlphaFoldDB" id="A0AB74TZ73"/>
<feature type="domain" description="Phage head morphogenesis" evidence="1">
    <location>
        <begin position="191"/>
        <end position="290"/>
    </location>
</feature>
<dbReference type="InterPro" id="IPR006528">
    <property type="entry name" value="Phage_head_morphogenesis_dom"/>
</dbReference>
<evidence type="ECO:0000259" key="1">
    <source>
        <dbReference type="Pfam" id="PF04233"/>
    </source>
</evidence>
<dbReference type="NCBIfam" id="TIGR01641">
    <property type="entry name" value="phageSPP1_gp7"/>
    <property type="match status" value="1"/>
</dbReference>
<organism evidence="2">
    <name type="scientific">Dolosigranulum savutiense</name>
    <dbReference type="NCBI Taxonomy" id="3110288"/>
    <lineage>
        <taxon>Bacteria</taxon>
        <taxon>Bacillati</taxon>
        <taxon>Bacillota</taxon>
        <taxon>Bacilli</taxon>
        <taxon>Lactobacillales</taxon>
        <taxon>Carnobacteriaceae</taxon>
        <taxon>Dolosigranulum</taxon>
    </lineage>
</organism>
<accession>A0AB74TZ73</accession>
<dbReference type="EMBL" id="CP142436">
    <property type="protein sequence ID" value="XBC50972.1"/>
    <property type="molecule type" value="Genomic_DNA"/>
</dbReference>
<dbReference type="InterPro" id="IPR020891">
    <property type="entry name" value="UPF0758_CS"/>
</dbReference>
<dbReference type="PROSITE" id="PS01302">
    <property type="entry name" value="UPF0758"/>
    <property type="match status" value="1"/>
</dbReference>
<proteinExistence type="predicted"/>
<dbReference type="Pfam" id="PF04233">
    <property type="entry name" value="Phage_Mu_F"/>
    <property type="match status" value="1"/>
</dbReference>
<gene>
    <name evidence="2" type="ORF">VUQ07_06945</name>
</gene>